<gene>
    <name evidence="2" type="ORF">G3561_21225</name>
    <name evidence="3" type="ORF">GCE86_06710</name>
</gene>
<sequence>MINPWRLVDKIRTNAKTGLAQGSGLGRTERVAGAGRWRPRRDPGGVVVDGVVWPLEGEPPVAQGGNWWGDSGSGGGPRTAPETTK</sequence>
<evidence type="ECO:0000256" key="1">
    <source>
        <dbReference type="SAM" id="MobiDB-lite"/>
    </source>
</evidence>
<evidence type="ECO:0000313" key="3">
    <source>
        <dbReference type="EMBL" id="QGL46767.1"/>
    </source>
</evidence>
<dbReference type="Proteomes" id="UP000477779">
    <property type="component" value="Unassembled WGS sequence"/>
</dbReference>
<evidence type="ECO:0000313" key="2">
    <source>
        <dbReference type="EMBL" id="NES30060.1"/>
    </source>
</evidence>
<evidence type="ECO:0000313" key="5">
    <source>
        <dbReference type="Proteomes" id="UP000477779"/>
    </source>
</evidence>
<dbReference type="EMBL" id="JAAHBZ010000009">
    <property type="protein sequence ID" value="NES30060.1"/>
    <property type="molecule type" value="Genomic_DNA"/>
</dbReference>
<dbReference type="RefSeq" id="WP_154226121.1">
    <property type="nucleotide sequence ID" value="NZ_CP045309.1"/>
</dbReference>
<feature type="region of interest" description="Disordered" evidence="1">
    <location>
        <begin position="57"/>
        <end position="85"/>
    </location>
</feature>
<dbReference type="Proteomes" id="UP000402241">
    <property type="component" value="Chromosome"/>
</dbReference>
<name>A0AAJ2ZHZ3_9ACTN</name>
<proteinExistence type="predicted"/>
<dbReference type="EMBL" id="CP045309">
    <property type="protein sequence ID" value="QGL46767.1"/>
    <property type="molecule type" value="Genomic_DNA"/>
</dbReference>
<protein>
    <submittedName>
        <fullName evidence="2">Uncharacterized protein</fullName>
    </submittedName>
</protein>
<organism evidence="2 5">
    <name type="scientific">Micromonospora terminaliae</name>
    <dbReference type="NCBI Taxonomy" id="1914461"/>
    <lineage>
        <taxon>Bacteria</taxon>
        <taxon>Bacillati</taxon>
        <taxon>Actinomycetota</taxon>
        <taxon>Actinomycetes</taxon>
        <taxon>Micromonosporales</taxon>
        <taxon>Micromonosporaceae</taxon>
        <taxon>Micromonospora</taxon>
    </lineage>
</organism>
<evidence type="ECO:0000313" key="4">
    <source>
        <dbReference type="Proteomes" id="UP000402241"/>
    </source>
</evidence>
<keyword evidence="4" id="KW-1185">Reference proteome</keyword>
<accession>A0AAJ2ZHZ3</accession>
<dbReference type="AlphaFoldDB" id="A0AAJ2ZHZ3"/>
<reference evidence="2 5" key="2">
    <citation type="submission" date="2020-02" db="EMBL/GenBank/DDBJ databases">
        <title>WGS of Micromonospora spp. isolated from hot spring.</title>
        <authorList>
            <person name="Thawai C."/>
        </authorList>
    </citation>
    <scope>NUCLEOTIDE SEQUENCE [LARGE SCALE GENOMIC DNA]</scope>
    <source>
        <strain evidence="2 5">TMS7</strain>
    </source>
</reference>
<feature type="region of interest" description="Disordered" evidence="1">
    <location>
        <begin position="19"/>
        <end position="45"/>
    </location>
</feature>
<reference evidence="3 4" key="1">
    <citation type="submission" date="2019-10" db="EMBL/GenBank/DDBJ databases">
        <title>Genome Sequence of Micromonospora terminaliae DSM 101760.</title>
        <authorList>
            <person name="Guo L."/>
        </authorList>
    </citation>
    <scope>NUCLEOTIDE SEQUENCE [LARGE SCALE GENOMIC DNA]</scope>
    <source>
        <strain evidence="3 4">DSM 101760</strain>
    </source>
</reference>